<feature type="transmembrane region" description="Helical" evidence="1">
    <location>
        <begin position="45"/>
        <end position="67"/>
    </location>
</feature>
<protein>
    <submittedName>
        <fullName evidence="2">Uncharacterized protein</fullName>
    </submittedName>
</protein>
<comment type="caution">
    <text evidence="2">The sequence shown here is derived from an EMBL/GenBank/DDBJ whole genome shotgun (WGS) entry which is preliminary data.</text>
</comment>
<dbReference type="EMBL" id="BARW01034025">
    <property type="protein sequence ID" value="GAJ03096.1"/>
    <property type="molecule type" value="Genomic_DNA"/>
</dbReference>
<feature type="transmembrane region" description="Helical" evidence="1">
    <location>
        <begin position="164"/>
        <end position="197"/>
    </location>
</feature>
<name>X1UT96_9ZZZZ</name>
<sequence length="201" mass="20945">FLGLLLVIKSAPVGLLAAANALGILADASLNESATVVVMWRTSGPLSLAFGLVLLLGGHRLSGLLSYGPVLPALLRRRAGGNGSESVQGLVAGIISWPWWLRLLSGWLLGLGGAICISVAVAGLARVGLLSHRPELYGFYMLAAVALALMASGTYALLRGWMARWLGIIATLPLVAIQGIALLCVAYLIYAVVYICFGPPI</sequence>
<accession>X1UT96</accession>
<organism evidence="2">
    <name type="scientific">marine sediment metagenome</name>
    <dbReference type="NCBI Taxonomy" id="412755"/>
    <lineage>
        <taxon>unclassified sequences</taxon>
        <taxon>metagenomes</taxon>
        <taxon>ecological metagenomes</taxon>
    </lineage>
</organism>
<feature type="non-terminal residue" evidence="2">
    <location>
        <position position="1"/>
    </location>
</feature>
<keyword evidence="1" id="KW-0812">Transmembrane</keyword>
<feature type="transmembrane region" description="Helical" evidence="1">
    <location>
        <begin position="106"/>
        <end position="125"/>
    </location>
</feature>
<evidence type="ECO:0000256" key="1">
    <source>
        <dbReference type="SAM" id="Phobius"/>
    </source>
</evidence>
<gene>
    <name evidence="2" type="ORF">S12H4_53449</name>
</gene>
<reference evidence="2" key="1">
    <citation type="journal article" date="2014" name="Front. Microbiol.">
        <title>High frequency of phylogenetically diverse reductive dehalogenase-homologous genes in deep subseafloor sedimentary metagenomes.</title>
        <authorList>
            <person name="Kawai M."/>
            <person name="Futagami T."/>
            <person name="Toyoda A."/>
            <person name="Takaki Y."/>
            <person name="Nishi S."/>
            <person name="Hori S."/>
            <person name="Arai W."/>
            <person name="Tsubouchi T."/>
            <person name="Morono Y."/>
            <person name="Uchiyama I."/>
            <person name="Ito T."/>
            <person name="Fujiyama A."/>
            <person name="Inagaki F."/>
            <person name="Takami H."/>
        </authorList>
    </citation>
    <scope>NUCLEOTIDE SEQUENCE</scope>
    <source>
        <strain evidence="2">Expedition CK06-06</strain>
    </source>
</reference>
<proteinExistence type="predicted"/>
<feature type="transmembrane region" description="Helical" evidence="1">
    <location>
        <begin position="137"/>
        <end position="158"/>
    </location>
</feature>
<keyword evidence="1" id="KW-1133">Transmembrane helix</keyword>
<evidence type="ECO:0000313" key="2">
    <source>
        <dbReference type="EMBL" id="GAJ03096.1"/>
    </source>
</evidence>
<dbReference type="AlphaFoldDB" id="X1UT96"/>
<keyword evidence="1" id="KW-0472">Membrane</keyword>